<organism evidence="1 2">
    <name type="scientific">Tulasnella calospora MUT 4182</name>
    <dbReference type="NCBI Taxonomy" id="1051891"/>
    <lineage>
        <taxon>Eukaryota</taxon>
        <taxon>Fungi</taxon>
        <taxon>Dikarya</taxon>
        <taxon>Basidiomycota</taxon>
        <taxon>Agaricomycotina</taxon>
        <taxon>Agaricomycetes</taxon>
        <taxon>Cantharellales</taxon>
        <taxon>Tulasnellaceae</taxon>
        <taxon>Tulasnella</taxon>
    </lineage>
</organism>
<accession>A0A0C3L9Z1</accession>
<dbReference type="EMBL" id="KN823298">
    <property type="protein sequence ID" value="KIO18287.1"/>
    <property type="molecule type" value="Genomic_DNA"/>
</dbReference>
<reference evidence="1 2" key="1">
    <citation type="submission" date="2014-04" db="EMBL/GenBank/DDBJ databases">
        <authorList>
            <consortium name="DOE Joint Genome Institute"/>
            <person name="Kuo A."/>
            <person name="Girlanda M."/>
            <person name="Perotto S."/>
            <person name="Kohler A."/>
            <person name="Nagy L.G."/>
            <person name="Floudas D."/>
            <person name="Copeland A."/>
            <person name="Barry K.W."/>
            <person name="Cichocki N."/>
            <person name="Veneault-Fourrey C."/>
            <person name="LaButti K."/>
            <person name="Lindquist E.A."/>
            <person name="Lipzen A."/>
            <person name="Lundell T."/>
            <person name="Morin E."/>
            <person name="Murat C."/>
            <person name="Sun H."/>
            <person name="Tunlid A."/>
            <person name="Henrissat B."/>
            <person name="Grigoriev I.V."/>
            <person name="Hibbett D.S."/>
            <person name="Martin F."/>
            <person name="Nordberg H.P."/>
            <person name="Cantor M.N."/>
            <person name="Hua S.X."/>
        </authorList>
    </citation>
    <scope>NUCLEOTIDE SEQUENCE [LARGE SCALE GENOMIC DNA]</scope>
    <source>
        <strain evidence="1 2">MUT 4182</strain>
    </source>
</reference>
<dbReference type="OrthoDB" id="3154349at2759"/>
<reference evidence="2" key="2">
    <citation type="submission" date="2015-01" db="EMBL/GenBank/DDBJ databases">
        <title>Evolutionary Origins and Diversification of the Mycorrhizal Mutualists.</title>
        <authorList>
            <consortium name="DOE Joint Genome Institute"/>
            <consortium name="Mycorrhizal Genomics Consortium"/>
            <person name="Kohler A."/>
            <person name="Kuo A."/>
            <person name="Nagy L.G."/>
            <person name="Floudas D."/>
            <person name="Copeland A."/>
            <person name="Barry K.W."/>
            <person name="Cichocki N."/>
            <person name="Veneault-Fourrey C."/>
            <person name="LaButti K."/>
            <person name="Lindquist E.A."/>
            <person name="Lipzen A."/>
            <person name="Lundell T."/>
            <person name="Morin E."/>
            <person name="Murat C."/>
            <person name="Riley R."/>
            <person name="Ohm R."/>
            <person name="Sun H."/>
            <person name="Tunlid A."/>
            <person name="Henrissat B."/>
            <person name="Grigoriev I.V."/>
            <person name="Hibbett D.S."/>
            <person name="Martin F."/>
        </authorList>
    </citation>
    <scope>NUCLEOTIDE SEQUENCE [LARGE SCALE GENOMIC DNA]</scope>
    <source>
        <strain evidence="2">MUT 4182</strain>
    </source>
</reference>
<keyword evidence="2" id="KW-1185">Reference proteome</keyword>
<gene>
    <name evidence="1" type="ORF">M407DRAFT_32037</name>
</gene>
<sequence length="158" mass="17010">MDPAGGMYYVRESLNWFGGYKRTSKMGEAVVVLWDPVNEPGRLKLLSPVNQQPWIGITWATVPKGGLPAVGRGSKDQADLAAVGEMPQGITSSASHREGPSAAAIWFMNSDMKLEARLPGPNGVQYTLDVAVGSGTKWVWLVSDFETFALSNVGQIKS</sequence>
<name>A0A0C3L9Z1_9AGAM</name>
<protein>
    <submittedName>
        <fullName evidence="1">Uncharacterized protein</fullName>
    </submittedName>
</protein>
<evidence type="ECO:0000313" key="2">
    <source>
        <dbReference type="Proteomes" id="UP000054248"/>
    </source>
</evidence>
<proteinExistence type="predicted"/>
<dbReference type="HOGENOM" id="CLU_1673539_0_0_1"/>
<evidence type="ECO:0000313" key="1">
    <source>
        <dbReference type="EMBL" id="KIO18287.1"/>
    </source>
</evidence>
<dbReference type="AlphaFoldDB" id="A0A0C3L9Z1"/>
<feature type="non-terminal residue" evidence="1">
    <location>
        <position position="158"/>
    </location>
</feature>
<dbReference type="Proteomes" id="UP000054248">
    <property type="component" value="Unassembled WGS sequence"/>
</dbReference>